<keyword evidence="1" id="KW-0732">Signal</keyword>
<dbReference type="AlphaFoldDB" id="A0A1I0RHI3"/>
<evidence type="ECO:0000256" key="1">
    <source>
        <dbReference type="SAM" id="SignalP"/>
    </source>
</evidence>
<organism evidence="2 3">
    <name type="scientific">Chryseobacterium wanjuense</name>
    <dbReference type="NCBI Taxonomy" id="356305"/>
    <lineage>
        <taxon>Bacteria</taxon>
        <taxon>Pseudomonadati</taxon>
        <taxon>Bacteroidota</taxon>
        <taxon>Flavobacteriia</taxon>
        <taxon>Flavobacteriales</taxon>
        <taxon>Weeksellaceae</taxon>
        <taxon>Chryseobacterium group</taxon>
        <taxon>Chryseobacterium</taxon>
    </lineage>
</organism>
<dbReference type="OrthoDB" id="1248938at2"/>
<evidence type="ECO:0000313" key="2">
    <source>
        <dbReference type="EMBL" id="SEW40348.1"/>
    </source>
</evidence>
<evidence type="ECO:0000313" key="3">
    <source>
        <dbReference type="Proteomes" id="UP000199469"/>
    </source>
</evidence>
<feature type="chain" id="PRO_5011469344" evidence="1">
    <location>
        <begin position="19"/>
        <end position="336"/>
    </location>
</feature>
<protein>
    <submittedName>
        <fullName evidence="2">Uncharacterized protein</fullName>
    </submittedName>
</protein>
<dbReference type="Proteomes" id="UP000199469">
    <property type="component" value="Unassembled WGS sequence"/>
</dbReference>
<reference evidence="3" key="1">
    <citation type="submission" date="2016-10" db="EMBL/GenBank/DDBJ databases">
        <authorList>
            <person name="Varghese N."/>
            <person name="Submissions S."/>
        </authorList>
    </citation>
    <scope>NUCLEOTIDE SEQUENCE [LARGE SCALE GENOMIC DNA]</scope>
    <source>
        <strain evidence="3">DSM 17724</strain>
    </source>
</reference>
<dbReference type="RefSeq" id="WP_089793397.1">
    <property type="nucleotide sequence ID" value="NZ_FOIU01000002.1"/>
</dbReference>
<proteinExistence type="predicted"/>
<accession>A0A1I0RHI3</accession>
<feature type="signal peptide" evidence="1">
    <location>
        <begin position="1"/>
        <end position="18"/>
    </location>
</feature>
<sequence>MRKLFVLAMVSFSVQIFAQVGVNTTAPSASFDITAKEPTGTSTTVDGVLVPRVDRQRAQSMTSVPTSTMIYVNNIATGSATGTTANVDTIGFYYFDGTVWVKMATGNGVNIYNADGSLAGVRNVNLNGNNLGFTGTGNVGVGIATPTAKLEIASGTNGTSGLKFSNINNSTAATANASALGIDAAGNVVVQSAAPIQTRFVSYPVNATVTESPTLQIGTLEFKVIPGQCSSPGTGPYTTIQARSITGANNIGIVHGQYGTSQATGQGGFQLNYPITVGTSFSTVPATYIDCYNDGHSQFMYFSYTDQTYYRINYHIADGDSLGFGGQGYIFVEYQK</sequence>
<dbReference type="EMBL" id="FOIU01000002">
    <property type="protein sequence ID" value="SEW40348.1"/>
    <property type="molecule type" value="Genomic_DNA"/>
</dbReference>
<keyword evidence="3" id="KW-1185">Reference proteome</keyword>
<gene>
    <name evidence="2" type="ORF">SAMN05421841_2697</name>
</gene>
<dbReference type="STRING" id="356305.SAMN05421841_2697"/>
<name>A0A1I0RHI3_9FLAO</name>